<reference evidence="4" key="2">
    <citation type="journal article" date="2021" name="PeerJ">
        <title>Extensive microbial diversity within the chicken gut microbiome revealed by metagenomics and culture.</title>
        <authorList>
            <person name="Gilroy R."/>
            <person name="Ravi A."/>
            <person name="Getino M."/>
            <person name="Pursley I."/>
            <person name="Horton D.L."/>
            <person name="Alikhan N.F."/>
            <person name="Baker D."/>
            <person name="Gharbi K."/>
            <person name="Hall N."/>
            <person name="Watson M."/>
            <person name="Adriaenssens E.M."/>
            <person name="Foster-Nyarko E."/>
            <person name="Jarju S."/>
            <person name="Secka A."/>
            <person name="Antonio M."/>
            <person name="Oren A."/>
            <person name="Chaudhuri R.R."/>
            <person name="La Ragione R."/>
            <person name="Hildebrand F."/>
            <person name="Pallen M.J."/>
        </authorList>
    </citation>
    <scope>NUCLEOTIDE SEQUENCE</scope>
    <source>
        <strain evidence="4">ChiHjej12B11-29160</strain>
    </source>
</reference>
<dbReference type="GO" id="GO:0003677">
    <property type="term" value="F:DNA binding"/>
    <property type="evidence" value="ECO:0007669"/>
    <property type="project" value="UniProtKB-KW"/>
</dbReference>
<dbReference type="SUPFAM" id="SSF47413">
    <property type="entry name" value="lambda repressor-like DNA-binding domains"/>
    <property type="match status" value="1"/>
</dbReference>
<evidence type="ECO:0000256" key="1">
    <source>
        <dbReference type="ARBA" id="ARBA00023125"/>
    </source>
</evidence>
<evidence type="ECO:0000313" key="5">
    <source>
        <dbReference type="Proteomes" id="UP000824078"/>
    </source>
</evidence>
<comment type="caution">
    <text evidence="4">The sequence shown here is derived from an EMBL/GenBank/DDBJ whole genome shotgun (WGS) entry which is preliminary data.</text>
</comment>
<sequence>MSFRNNLQYLRASRNMTQEQLAMLLGVSRQSVTKWEAEKSYPEMDKLLKICQLFDCSLDDLVQGDLSARANETVVDAAVQIPAGPPTDICGYDEHQRKIAWQVPTGVAIIIAGVGLCALLDGLEPFASSDSLVPPIALFASIIVGLMFLIPAGMEHTAFVRAHPYIEDFYTAEEKQHARTQFTYGLIGGIACILLGMFTPALFDSIVGTEAFGAVFLFVMAIGVWLIVHFGMLLGRTNIAEYNKSAIEDAEIEDIAAAQLDSARKDALMAQKRINEKIGAVCGAIMIGATIVGLGLLFVGHNPLFWLAWPAGGLLCGIASILMEAFGRNA</sequence>
<feature type="transmembrane region" description="Helical" evidence="2">
    <location>
        <begin position="99"/>
        <end position="120"/>
    </location>
</feature>
<dbReference type="Pfam" id="PF01381">
    <property type="entry name" value="HTH_3"/>
    <property type="match status" value="1"/>
</dbReference>
<proteinExistence type="predicted"/>
<dbReference type="AlphaFoldDB" id="A0A9D1HX73"/>
<evidence type="ECO:0000313" key="4">
    <source>
        <dbReference type="EMBL" id="HIU23972.1"/>
    </source>
</evidence>
<name>A0A9D1HX73_9ACTN</name>
<feature type="transmembrane region" description="Helical" evidence="2">
    <location>
        <begin position="132"/>
        <end position="152"/>
    </location>
</feature>
<dbReference type="Gene3D" id="1.10.260.40">
    <property type="entry name" value="lambda repressor-like DNA-binding domains"/>
    <property type="match status" value="1"/>
</dbReference>
<feature type="transmembrane region" description="Helical" evidence="2">
    <location>
        <begin position="304"/>
        <end position="326"/>
    </location>
</feature>
<dbReference type="PANTHER" id="PTHR46558">
    <property type="entry name" value="TRACRIPTIONAL REGULATORY PROTEIN-RELATED-RELATED"/>
    <property type="match status" value="1"/>
</dbReference>
<protein>
    <submittedName>
        <fullName evidence="4">Helix-turn-helix transcriptional regulator</fullName>
    </submittedName>
</protein>
<keyword evidence="2" id="KW-0812">Transmembrane</keyword>
<dbReference type="InterPro" id="IPR010982">
    <property type="entry name" value="Lambda_DNA-bd_dom_sf"/>
</dbReference>
<dbReference type="EMBL" id="DVMQ01000012">
    <property type="protein sequence ID" value="HIU23972.1"/>
    <property type="molecule type" value="Genomic_DNA"/>
</dbReference>
<dbReference type="InterPro" id="IPR001387">
    <property type="entry name" value="Cro/C1-type_HTH"/>
</dbReference>
<organism evidence="4 5">
    <name type="scientific">Candidatus Coprovicinus avistercoris</name>
    <dbReference type="NCBI Taxonomy" id="2840754"/>
    <lineage>
        <taxon>Bacteria</taxon>
        <taxon>Bacillati</taxon>
        <taxon>Actinomycetota</taxon>
        <taxon>Coriobacteriia</taxon>
        <taxon>Coriobacteriales</taxon>
        <taxon>Coriobacteriaceae</taxon>
        <taxon>Coriobacteriaceae incertae sedis</taxon>
        <taxon>Candidatus Coprovicinus</taxon>
    </lineage>
</organism>
<evidence type="ECO:0000259" key="3">
    <source>
        <dbReference type="PROSITE" id="PS50943"/>
    </source>
</evidence>
<dbReference type="PROSITE" id="PS50943">
    <property type="entry name" value="HTH_CROC1"/>
    <property type="match status" value="1"/>
</dbReference>
<feature type="domain" description="HTH cro/C1-type" evidence="3">
    <location>
        <begin position="7"/>
        <end position="61"/>
    </location>
</feature>
<gene>
    <name evidence="4" type="ORF">IAD17_03515</name>
</gene>
<accession>A0A9D1HX73</accession>
<evidence type="ECO:0000256" key="2">
    <source>
        <dbReference type="SAM" id="Phobius"/>
    </source>
</evidence>
<keyword evidence="1" id="KW-0238">DNA-binding</keyword>
<keyword evidence="2" id="KW-1133">Transmembrane helix</keyword>
<keyword evidence="2" id="KW-0472">Membrane</keyword>
<reference evidence="4" key="1">
    <citation type="submission" date="2020-10" db="EMBL/GenBank/DDBJ databases">
        <authorList>
            <person name="Gilroy R."/>
        </authorList>
    </citation>
    <scope>NUCLEOTIDE SEQUENCE</scope>
    <source>
        <strain evidence="4">ChiHjej12B11-29160</strain>
    </source>
</reference>
<feature type="transmembrane region" description="Helical" evidence="2">
    <location>
        <begin position="278"/>
        <end position="298"/>
    </location>
</feature>
<dbReference type="Proteomes" id="UP000824078">
    <property type="component" value="Unassembled WGS sequence"/>
</dbReference>
<dbReference type="SMART" id="SM00530">
    <property type="entry name" value="HTH_XRE"/>
    <property type="match status" value="1"/>
</dbReference>
<feature type="transmembrane region" description="Helical" evidence="2">
    <location>
        <begin position="182"/>
        <end position="203"/>
    </location>
</feature>
<dbReference type="CDD" id="cd00093">
    <property type="entry name" value="HTH_XRE"/>
    <property type="match status" value="1"/>
</dbReference>
<feature type="transmembrane region" description="Helical" evidence="2">
    <location>
        <begin position="215"/>
        <end position="235"/>
    </location>
</feature>
<dbReference type="PANTHER" id="PTHR46558:SF4">
    <property type="entry name" value="DNA-BIDING PHAGE PROTEIN"/>
    <property type="match status" value="1"/>
</dbReference>